<keyword evidence="4" id="KW-1185">Reference proteome</keyword>
<dbReference type="Pfam" id="PF00701">
    <property type="entry name" value="DHDPS"/>
    <property type="match status" value="1"/>
</dbReference>
<keyword evidence="1 3" id="KW-0456">Lyase</keyword>
<dbReference type="Proteomes" id="UP000569329">
    <property type="component" value="Unassembled WGS sequence"/>
</dbReference>
<dbReference type="EMBL" id="JACGWZ010000002">
    <property type="protein sequence ID" value="MBA8824474.1"/>
    <property type="molecule type" value="Genomic_DNA"/>
</dbReference>
<accession>A0A839DSI6</accession>
<evidence type="ECO:0000313" key="4">
    <source>
        <dbReference type="Proteomes" id="UP000569329"/>
    </source>
</evidence>
<protein>
    <submittedName>
        <fullName evidence="3">Dihydrodipicolinate synthase/N-acetylneuraminate lyase</fullName>
    </submittedName>
</protein>
<feature type="compositionally biased region" description="Polar residues" evidence="2">
    <location>
        <begin position="70"/>
        <end position="82"/>
    </location>
</feature>
<proteinExistence type="predicted"/>
<dbReference type="InterPro" id="IPR002220">
    <property type="entry name" value="DapA-like"/>
</dbReference>
<sequence>MLESFRVLTGSELIVDTALSTGVHGVVPGLGSVDPRGYGRLHRHCFEGEWDAARAEQERLLTLPGLSGVGDSTRTGPSSSTVGACKAAPHLRGIIDCPVTAPPRLPLTDDEVRQVEHRLTTRRLL</sequence>
<dbReference type="Gene3D" id="3.20.20.70">
    <property type="entry name" value="Aldolase class I"/>
    <property type="match status" value="1"/>
</dbReference>
<dbReference type="AlphaFoldDB" id="A0A839DSI6"/>
<dbReference type="SUPFAM" id="SSF51569">
    <property type="entry name" value="Aldolase"/>
    <property type="match status" value="1"/>
</dbReference>
<organism evidence="3 4">
    <name type="scientific">Halosaccharopolyspora lacisalsi</name>
    <dbReference type="NCBI Taxonomy" id="1000566"/>
    <lineage>
        <taxon>Bacteria</taxon>
        <taxon>Bacillati</taxon>
        <taxon>Actinomycetota</taxon>
        <taxon>Actinomycetes</taxon>
        <taxon>Pseudonocardiales</taxon>
        <taxon>Pseudonocardiaceae</taxon>
        <taxon>Halosaccharopolyspora</taxon>
    </lineage>
</organism>
<name>A0A839DSI6_9PSEU</name>
<dbReference type="RefSeq" id="WP_220480083.1">
    <property type="nucleotide sequence ID" value="NZ_JACGWZ010000002.1"/>
</dbReference>
<evidence type="ECO:0000256" key="1">
    <source>
        <dbReference type="ARBA" id="ARBA00023239"/>
    </source>
</evidence>
<dbReference type="GO" id="GO:0016829">
    <property type="term" value="F:lyase activity"/>
    <property type="evidence" value="ECO:0007669"/>
    <property type="project" value="UniProtKB-KW"/>
</dbReference>
<reference evidence="3 4" key="1">
    <citation type="submission" date="2020-07" db="EMBL/GenBank/DDBJ databases">
        <title>Sequencing the genomes of 1000 actinobacteria strains.</title>
        <authorList>
            <person name="Klenk H.-P."/>
        </authorList>
    </citation>
    <scope>NUCLEOTIDE SEQUENCE [LARGE SCALE GENOMIC DNA]</scope>
    <source>
        <strain evidence="3 4">DSM 45975</strain>
    </source>
</reference>
<evidence type="ECO:0000313" key="3">
    <source>
        <dbReference type="EMBL" id="MBA8824474.1"/>
    </source>
</evidence>
<gene>
    <name evidence="3" type="ORF">FHX42_001821</name>
</gene>
<feature type="region of interest" description="Disordered" evidence="2">
    <location>
        <begin position="64"/>
        <end position="83"/>
    </location>
</feature>
<dbReference type="InterPro" id="IPR013785">
    <property type="entry name" value="Aldolase_TIM"/>
</dbReference>
<evidence type="ECO:0000256" key="2">
    <source>
        <dbReference type="SAM" id="MobiDB-lite"/>
    </source>
</evidence>
<comment type="caution">
    <text evidence="3">The sequence shown here is derived from an EMBL/GenBank/DDBJ whole genome shotgun (WGS) entry which is preliminary data.</text>
</comment>